<dbReference type="Gene3D" id="3.40.50.150">
    <property type="entry name" value="Vaccinia Virus protein VP39"/>
    <property type="match status" value="1"/>
</dbReference>
<evidence type="ECO:0000256" key="6">
    <source>
        <dbReference type="ARBA" id="ARBA00047942"/>
    </source>
</evidence>
<organism evidence="9 10">
    <name type="scientific">Gemmata palustris</name>
    <dbReference type="NCBI Taxonomy" id="2822762"/>
    <lineage>
        <taxon>Bacteria</taxon>
        <taxon>Pseudomonadati</taxon>
        <taxon>Planctomycetota</taxon>
        <taxon>Planctomycetia</taxon>
        <taxon>Gemmatales</taxon>
        <taxon>Gemmataceae</taxon>
        <taxon>Gemmata</taxon>
    </lineage>
</organism>
<proteinExistence type="inferred from homology"/>
<comment type="catalytic activity">
    <reaction evidence="6">
        <text>a 2'-deoxyadenosine in DNA + S-adenosyl-L-methionine = an N(6)-methyl-2'-deoxyadenosine in DNA + S-adenosyl-L-homocysteine + H(+)</text>
        <dbReference type="Rhea" id="RHEA:15197"/>
        <dbReference type="Rhea" id="RHEA-COMP:12418"/>
        <dbReference type="Rhea" id="RHEA-COMP:12419"/>
        <dbReference type="ChEBI" id="CHEBI:15378"/>
        <dbReference type="ChEBI" id="CHEBI:57856"/>
        <dbReference type="ChEBI" id="CHEBI:59789"/>
        <dbReference type="ChEBI" id="CHEBI:90615"/>
        <dbReference type="ChEBI" id="CHEBI:90616"/>
        <dbReference type="EC" id="2.1.1.72"/>
    </reaction>
</comment>
<reference evidence="9 10" key="1">
    <citation type="submission" date="2021-04" db="EMBL/GenBank/DDBJ databases">
        <authorList>
            <person name="Ivanova A."/>
        </authorList>
    </citation>
    <scope>NUCLEOTIDE SEQUENCE [LARGE SCALE GENOMIC DNA]</scope>
    <source>
        <strain evidence="9 10">G18</strain>
    </source>
</reference>
<dbReference type="GO" id="GO:0008168">
    <property type="term" value="F:methyltransferase activity"/>
    <property type="evidence" value="ECO:0007669"/>
    <property type="project" value="UniProtKB-KW"/>
</dbReference>
<dbReference type="PROSITE" id="PS00092">
    <property type="entry name" value="N6_MTASE"/>
    <property type="match status" value="1"/>
</dbReference>
<dbReference type="InterPro" id="IPR003356">
    <property type="entry name" value="DNA_methylase_A-5"/>
</dbReference>
<accession>A0ABS5BNS7</accession>
<gene>
    <name evidence="9" type="ORF">J8F10_08605</name>
</gene>
<dbReference type="RefSeq" id="WP_210653421.1">
    <property type="nucleotide sequence ID" value="NZ_JAGKQQ010000001.1"/>
</dbReference>
<dbReference type="Pfam" id="PF02384">
    <property type="entry name" value="N6_Mtase"/>
    <property type="match status" value="2"/>
</dbReference>
<dbReference type="InterPro" id="IPR050953">
    <property type="entry name" value="N4_N6_ade-DNA_methylase"/>
</dbReference>
<dbReference type="InterPro" id="IPR029063">
    <property type="entry name" value="SAM-dependent_MTases_sf"/>
</dbReference>
<dbReference type="EC" id="2.1.1.72" evidence="2"/>
<evidence type="ECO:0000256" key="7">
    <source>
        <dbReference type="SAM" id="MobiDB-lite"/>
    </source>
</evidence>
<comment type="caution">
    <text evidence="9">The sequence shown here is derived from an EMBL/GenBank/DDBJ whole genome shotgun (WGS) entry which is preliminary data.</text>
</comment>
<evidence type="ECO:0000256" key="5">
    <source>
        <dbReference type="ARBA" id="ARBA00022747"/>
    </source>
</evidence>
<evidence type="ECO:0000256" key="3">
    <source>
        <dbReference type="ARBA" id="ARBA00022603"/>
    </source>
</evidence>
<evidence type="ECO:0000259" key="8">
    <source>
        <dbReference type="Pfam" id="PF02384"/>
    </source>
</evidence>
<dbReference type="SUPFAM" id="SSF53335">
    <property type="entry name" value="S-adenosyl-L-methionine-dependent methyltransferases"/>
    <property type="match status" value="1"/>
</dbReference>
<feature type="compositionally biased region" description="Basic and acidic residues" evidence="7">
    <location>
        <begin position="9"/>
        <end position="19"/>
    </location>
</feature>
<feature type="domain" description="DNA methylase adenine-specific" evidence="8">
    <location>
        <begin position="301"/>
        <end position="416"/>
    </location>
</feature>
<evidence type="ECO:0000313" key="10">
    <source>
        <dbReference type="Proteomes" id="UP000676565"/>
    </source>
</evidence>
<dbReference type="Proteomes" id="UP000676565">
    <property type="component" value="Unassembled WGS sequence"/>
</dbReference>
<dbReference type="PRINTS" id="PR00507">
    <property type="entry name" value="N12N6MTFRASE"/>
</dbReference>
<evidence type="ECO:0000256" key="4">
    <source>
        <dbReference type="ARBA" id="ARBA00022679"/>
    </source>
</evidence>
<dbReference type="EMBL" id="JAGKQQ010000001">
    <property type="protein sequence ID" value="MBP3955339.1"/>
    <property type="molecule type" value="Genomic_DNA"/>
</dbReference>
<dbReference type="GO" id="GO:0032259">
    <property type="term" value="P:methylation"/>
    <property type="evidence" value="ECO:0007669"/>
    <property type="project" value="UniProtKB-KW"/>
</dbReference>
<sequence length="1036" mass="116154">MPTTSGTDWQKEFGLDGRKPPSFFSNPTDIDEAGNAAGQAHVLRRAFEDLRLDGVLCSDSSPIIYFRLMQRLDSAEVSALHRTFWNQGVAPILVLITSDEVHVYSSLSQPTLPNAVPGNPGGFVQKMQRVAEQLQSFILSVESREYFREHRPAFDPEQRVDRNLLHNLEATRAVLGQVKVARLESDTLDALLCRLVFTCYLFDREVIDRKYLEQAGILDAEHLRDILGRDKRSDAKADLYKLFVQLGEDFNGDLFSDDLDAEAKQVRVEHLDVLNNFFRGTDPRTKQQSFWPYEFGIIPIETISAIYEHFLKVAGAEEKKAAGAFYTPRFLAELVLDRVIASAPTLLDKRFLDPACGSGIFLVGLFNRLAEEWGRANPKAVYDAKLKGLTTILQTNLYGIDKNRTACRIAAFSLYLAFLDQLSPPDIRRVLKKVKVLPRLVVDAKNTAGAIRCADFFTPAADLPEKVDFVVGNPPWATVKGKDAPSVKWCSGRDLPLPGKQLAAAFVWKSPEHLTEDGLAYLVLPHGLLFNHTESAIDFQKKLFPAHAVELILNLADYQRFLFEEAEAPALVIGYTKKKPADSAHQIDYWAPKTDWAVTQAEVITILPQDRGRLTVREVLDDLRGADAPLIWKERYWATSRDRRLLDRLKLFSRLRDVLGQRGKDKGKRWIIAEGFEPFGDNDRADSRKTLTLARTARVEAGTHSLDLFMIPGDCDTQESLELSLRRGISDTVIFKKPLVLVTEGFSKVAFANLNIAYRHGIRGIHGPSKDADLLAMLTFYLRSNLARYFLFHTSASWGVSRARVDIDDLMRLPFPFPEDADNPDRASEIIAEVGKIMTDAIKETAGEALGRDNIVKKAQVRAEELVDEYFDLNDIERMLIQDTNAVIIPSVRPTRTRIAVPTILPAKPANCQAYVALLCETLNQWASKDFQVEGRAITDGKLGVGMVVLEKVLRGRAASHLDSATKNILATLIRIQHVAGSNQGSLALVRDLKVFDKTLLYVTKPIGMRFWTRTAALNDADEIAGTLLMRRKEDV</sequence>
<dbReference type="PANTHER" id="PTHR33841:SF1">
    <property type="entry name" value="DNA METHYLTRANSFERASE A"/>
    <property type="match status" value="1"/>
</dbReference>
<keyword evidence="4" id="KW-0808">Transferase</keyword>
<keyword evidence="3 9" id="KW-0489">Methyltransferase</keyword>
<evidence type="ECO:0000256" key="1">
    <source>
        <dbReference type="ARBA" id="ARBA00006594"/>
    </source>
</evidence>
<protein>
    <recommendedName>
        <fullName evidence="2">site-specific DNA-methyltransferase (adenine-specific)</fullName>
        <ecNumber evidence="2">2.1.1.72</ecNumber>
    </recommendedName>
</protein>
<name>A0ABS5BNS7_9BACT</name>
<keyword evidence="5" id="KW-0680">Restriction system</keyword>
<comment type="similarity">
    <text evidence="1">Belongs to the N(4)/N(6)-methyltransferase family.</text>
</comment>
<feature type="domain" description="DNA methylase adenine-specific" evidence="8">
    <location>
        <begin position="448"/>
        <end position="581"/>
    </location>
</feature>
<evidence type="ECO:0000313" key="9">
    <source>
        <dbReference type="EMBL" id="MBP3955339.1"/>
    </source>
</evidence>
<dbReference type="PANTHER" id="PTHR33841">
    <property type="entry name" value="DNA METHYLTRANSFERASE YEEA-RELATED"/>
    <property type="match status" value="1"/>
</dbReference>
<feature type="region of interest" description="Disordered" evidence="7">
    <location>
        <begin position="1"/>
        <end position="20"/>
    </location>
</feature>
<keyword evidence="10" id="KW-1185">Reference proteome</keyword>
<evidence type="ECO:0000256" key="2">
    <source>
        <dbReference type="ARBA" id="ARBA00011900"/>
    </source>
</evidence>
<dbReference type="InterPro" id="IPR002052">
    <property type="entry name" value="DNA_methylase_N6_adenine_CS"/>
</dbReference>